<proteinExistence type="predicted"/>
<evidence type="ECO:0000259" key="2">
    <source>
        <dbReference type="Pfam" id="PF14478"/>
    </source>
</evidence>
<feature type="signal peptide" evidence="1">
    <location>
        <begin position="1"/>
        <end position="25"/>
    </location>
</feature>
<keyword evidence="1" id="KW-0732">Signal</keyword>
<keyword evidence="4" id="KW-1185">Reference proteome</keyword>
<dbReference type="Pfam" id="PF14478">
    <property type="entry name" value="DUF4430"/>
    <property type="match status" value="1"/>
</dbReference>
<dbReference type="AlphaFoldDB" id="A0A429Z5V7"/>
<dbReference type="Gene3D" id="2.170.130.30">
    <property type="match status" value="1"/>
</dbReference>
<dbReference type="EMBL" id="PXZH01000003">
    <property type="protein sequence ID" value="RST89034.1"/>
    <property type="molecule type" value="Genomic_DNA"/>
</dbReference>
<feature type="chain" id="PRO_5039224805" description="Transcobalamin-like C-terminal domain-containing protein" evidence="1">
    <location>
        <begin position="26"/>
        <end position="134"/>
    </location>
</feature>
<gene>
    <name evidence="3" type="ORF">C7P63_07010</name>
</gene>
<feature type="domain" description="Transcobalamin-like C-terminal" evidence="2">
    <location>
        <begin position="65"/>
        <end position="129"/>
    </location>
</feature>
<dbReference type="InterPro" id="IPR027954">
    <property type="entry name" value="Transcobalamin-like_C"/>
</dbReference>
<dbReference type="PROSITE" id="PS51257">
    <property type="entry name" value="PROKAR_LIPOPROTEIN"/>
    <property type="match status" value="1"/>
</dbReference>
<protein>
    <recommendedName>
        <fullName evidence="2">Transcobalamin-like C-terminal domain-containing protein</fullName>
    </recommendedName>
</protein>
<dbReference type="OrthoDB" id="2870483at2"/>
<sequence>MKQSIKKIFLTLTLMVGLFTLVACGNGEADKKADTPKKDDQVTATIILQEDSKEITKKEVEVKKDESLYDVMEDNFKLEGKDGFITSIDDHKQDEKAQKYWTYTINDEQVNKGAKDIKLKDKDKVIFNLAAMGE</sequence>
<dbReference type="Proteomes" id="UP000277864">
    <property type="component" value="Unassembled WGS sequence"/>
</dbReference>
<evidence type="ECO:0000256" key="1">
    <source>
        <dbReference type="SAM" id="SignalP"/>
    </source>
</evidence>
<reference evidence="3 4" key="1">
    <citation type="submission" date="2018-03" db="EMBL/GenBank/DDBJ databases">
        <authorList>
            <person name="Gulvik C.A."/>
        </authorList>
    </citation>
    <scope>NUCLEOTIDE SEQUENCE [LARGE SCALE GENOMIC DNA]</scope>
    <source>
        <strain evidence="3 4">JCM 31581</strain>
    </source>
</reference>
<evidence type="ECO:0000313" key="4">
    <source>
        <dbReference type="Proteomes" id="UP000277864"/>
    </source>
</evidence>
<organism evidence="3 4">
    <name type="scientific">Vagococcus humatus</name>
    <dbReference type="NCBI Taxonomy" id="1889241"/>
    <lineage>
        <taxon>Bacteria</taxon>
        <taxon>Bacillati</taxon>
        <taxon>Bacillota</taxon>
        <taxon>Bacilli</taxon>
        <taxon>Lactobacillales</taxon>
        <taxon>Enterococcaceae</taxon>
        <taxon>Vagococcus</taxon>
    </lineage>
</organism>
<accession>A0A429Z5V7</accession>
<comment type="caution">
    <text evidence="3">The sequence shown here is derived from an EMBL/GenBank/DDBJ whole genome shotgun (WGS) entry which is preliminary data.</text>
</comment>
<name>A0A429Z5V7_9ENTE</name>
<dbReference type="RefSeq" id="WP_125943461.1">
    <property type="nucleotide sequence ID" value="NZ_PXZH01000003.1"/>
</dbReference>
<evidence type="ECO:0000313" key="3">
    <source>
        <dbReference type="EMBL" id="RST89034.1"/>
    </source>
</evidence>